<proteinExistence type="predicted"/>
<name>A0A318JL60_9NOCA</name>
<keyword evidence="3" id="KW-1185">Reference proteome</keyword>
<protein>
    <submittedName>
        <fullName evidence="2">Uncharacterized protein</fullName>
    </submittedName>
</protein>
<gene>
    <name evidence="2" type="ORF">DFR70_12680</name>
</gene>
<comment type="caution">
    <text evidence="2">The sequence shown here is derived from an EMBL/GenBank/DDBJ whole genome shotgun (WGS) entry which is preliminary data.</text>
</comment>
<reference evidence="2 3" key="1">
    <citation type="submission" date="2018-05" db="EMBL/GenBank/DDBJ databases">
        <title>Genomic Encyclopedia of Type Strains, Phase IV (KMG-IV): sequencing the most valuable type-strain genomes for metagenomic binning, comparative biology and taxonomic classification.</title>
        <authorList>
            <person name="Goeker M."/>
        </authorList>
    </citation>
    <scope>NUCLEOTIDE SEQUENCE [LARGE SCALE GENOMIC DNA]</scope>
    <source>
        <strain evidence="2 3">DSM 44704</strain>
    </source>
</reference>
<sequence>MKAPNANPPARQRNPSAPIPTIDQGAGPWITTAHCGWFRLDSHGAVAKARCPGLFCGQLVAVVDGVLAAHSHANHPAACAWAGVGVRPICGTVRKNAAHQRNSA</sequence>
<organism evidence="2 3">
    <name type="scientific">Nocardia tenerifensis</name>
    <dbReference type="NCBI Taxonomy" id="228006"/>
    <lineage>
        <taxon>Bacteria</taxon>
        <taxon>Bacillati</taxon>
        <taxon>Actinomycetota</taxon>
        <taxon>Actinomycetes</taxon>
        <taxon>Mycobacteriales</taxon>
        <taxon>Nocardiaceae</taxon>
        <taxon>Nocardia</taxon>
    </lineage>
</organism>
<evidence type="ECO:0000256" key="1">
    <source>
        <dbReference type="SAM" id="MobiDB-lite"/>
    </source>
</evidence>
<accession>A0A318JL60</accession>
<dbReference type="AlphaFoldDB" id="A0A318JL60"/>
<feature type="compositionally biased region" description="Low complexity" evidence="1">
    <location>
        <begin position="1"/>
        <end position="16"/>
    </location>
</feature>
<dbReference type="Proteomes" id="UP000247569">
    <property type="component" value="Unassembled WGS sequence"/>
</dbReference>
<feature type="region of interest" description="Disordered" evidence="1">
    <location>
        <begin position="1"/>
        <end position="26"/>
    </location>
</feature>
<evidence type="ECO:0000313" key="2">
    <source>
        <dbReference type="EMBL" id="PXX53959.1"/>
    </source>
</evidence>
<evidence type="ECO:0000313" key="3">
    <source>
        <dbReference type="Proteomes" id="UP000247569"/>
    </source>
</evidence>
<dbReference type="EMBL" id="QJKF01000026">
    <property type="protein sequence ID" value="PXX53959.1"/>
    <property type="molecule type" value="Genomic_DNA"/>
</dbReference>